<dbReference type="GO" id="GO:0005524">
    <property type="term" value="F:ATP binding"/>
    <property type="evidence" value="ECO:0007669"/>
    <property type="project" value="UniProtKB-UniRule"/>
</dbReference>
<keyword evidence="1 5" id="KW-0547">Nucleotide-binding</keyword>
<dbReference type="PANTHER" id="PTHR11070:SF17">
    <property type="entry name" value="DNA HELICASE IV"/>
    <property type="match status" value="1"/>
</dbReference>
<dbReference type="Pfam" id="PF00580">
    <property type="entry name" value="UvrD-helicase"/>
    <property type="match status" value="1"/>
</dbReference>
<dbReference type="GO" id="GO:0003677">
    <property type="term" value="F:DNA binding"/>
    <property type="evidence" value="ECO:0007669"/>
    <property type="project" value="InterPro"/>
</dbReference>
<dbReference type="InterPro" id="IPR027785">
    <property type="entry name" value="UvrD-like_helicase_C"/>
</dbReference>
<evidence type="ECO:0000256" key="4">
    <source>
        <dbReference type="ARBA" id="ARBA00022840"/>
    </source>
</evidence>
<dbReference type="PROSITE" id="PS51198">
    <property type="entry name" value="UVRD_HELICASE_ATP_BIND"/>
    <property type="match status" value="1"/>
</dbReference>
<evidence type="ECO:0000256" key="3">
    <source>
        <dbReference type="ARBA" id="ARBA00022806"/>
    </source>
</evidence>
<evidence type="ECO:0000313" key="8">
    <source>
        <dbReference type="EMBL" id="QDI92253.1"/>
    </source>
</evidence>
<gene>
    <name evidence="8" type="ORF">EPH95_14515</name>
</gene>
<organism evidence="8 9">
    <name type="scientific">Salicibibacter halophilus</name>
    <dbReference type="NCBI Taxonomy" id="2502791"/>
    <lineage>
        <taxon>Bacteria</taxon>
        <taxon>Bacillati</taxon>
        <taxon>Bacillota</taxon>
        <taxon>Bacilli</taxon>
        <taxon>Bacillales</taxon>
        <taxon>Bacillaceae</taxon>
        <taxon>Salicibibacter</taxon>
    </lineage>
</organism>
<dbReference type="Proteomes" id="UP000319756">
    <property type="component" value="Chromosome"/>
</dbReference>
<keyword evidence="6" id="KW-0175">Coiled coil</keyword>
<dbReference type="GO" id="GO:0005829">
    <property type="term" value="C:cytosol"/>
    <property type="evidence" value="ECO:0007669"/>
    <property type="project" value="TreeGrafter"/>
</dbReference>
<dbReference type="InterPro" id="IPR048228">
    <property type="entry name" value="HelD_bacillota"/>
</dbReference>
<dbReference type="EMBL" id="CP035485">
    <property type="protein sequence ID" value="QDI92253.1"/>
    <property type="molecule type" value="Genomic_DNA"/>
</dbReference>
<dbReference type="KEGG" id="sale:EPH95_14515"/>
<reference evidence="9" key="1">
    <citation type="submission" date="2019-01" db="EMBL/GenBank/DDBJ databases">
        <title>Genomic analysis of Salicibibacter sp. NKC3-5.</title>
        <authorList>
            <person name="Oh Y.J."/>
        </authorList>
    </citation>
    <scope>NUCLEOTIDE SEQUENCE [LARGE SCALE GENOMIC DNA]</scope>
    <source>
        <strain evidence="9">NKC3-5</strain>
    </source>
</reference>
<keyword evidence="4 5" id="KW-0067">ATP-binding</keyword>
<dbReference type="Pfam" id="PF13538">
    <property type="entry name" value="UvrD_C_2"/>
    <property type="match status" value="1"/>
</dbReference>
<proteinExistence type="predicted"/>
<dbReference type="GO" id="GO:0043138">
    <property type="term" value="F:3'-5' DNA helicase activity"/>
    <property type="evidence" value="ECO:0007669"/>
    <property type="project" value="TreeGrafter"/>
</dbReference>
<keyword evidence="9" id="KW-1185">Reference proteome</keyword>
<evidence type="ECO:0000256" key="5">
    <source>
        <dbReference type="PROSITE-ProRule" id="PRU00560"/>
    </source>
</evidence>
<dbReference type="GO" id="GO:0016787">
    <property type="term" value="F:hydrolase activity"/>
    <property type="evidence" value="ECO:0007669"/>
    <property type="project" value="UniProtKB-UniRule"/>
</dbReference>
<evidence type="ECO:0000256" key="2">
    <source>
        <dbReference type="ARBA" id="ARBA00022801"/>
    </source>
</evidence>
<dbReference type="GO" id="GO:0000725">
    <property type="term" value="P:recombinational repair"/>
    <property type="evidence" value="ECO:0007669"/>
    <property type="project" value="TreeGrafter"/>
</dbReference>
<dbReference type="Gene3D" id="3.40.50.300">
    <property type="entry name" value="P-loop containing nucleotide triphosphate hydrolases"/>
    <property type="match status" value="3"/>
</dbReference>
<dbReference type="InterPro" id="IPR000212">
    <property type="entry name" value="DNA_helicase_UvrD/REP"/>
</dbReference>
<dbReference type="AlphaFoldDB" id="A0A514LKC2"/>
<dbReference type="PANTHER" id="PTHR11070">
    <property type="entry name" value="UVRD / RECB / PCRA DNA HELICASE FAMILY MEMBER"/>
    <property type="match status" value="1"/>
</dbReference>
<dbReference type="InterPro" id="IPR027417">
    <property type="entry name" value="P-loop_NTPase"/>
</dbReference>
<evidence type="ECO:0000259" key="7">
    <source>
        <dbReference type="PROSITE" id="PS51198"/>
    </source>
</evidence>
<dbReference type="SUPFAM" id="SSF52540">
    <property type="entry name" value="P-loop containing nucleoside triphosphate hydrolases"/>
    <property type="match status" value="1"/>
</dbReference>
<accession>A0A514LKC2</accession>
<evidence type="ECO:0000256" key="6">
    <source>
        <dbReference type="SAM" id="Coils"/>
    </source>
</evidence>
<feature type="binding site" evidence="5">
    <location>
        <begin position="245"/>
        <end position="252"/>
    </location>
    <ligand>
        <name>ATP</name>
        <dbReference type="ChEBI" id="CHEBI:30616"/>
    </ligand>
</feature>
<keyword evidence="2 5" id="KW-0378">Hydrolase</keyword>
<name>A0A514LKC2_9BACI</name>
<evidence type="ECO:0000256" key="1">
    <source>
        <dbReference type="ARBA" id="ARBA00022741"/>
    </source>
</evidence>
<dbReference type="NCBIfam" id="NF041464">
    <property type="entry name" value="HelD_BACSU"/>
    <property type="match status" value="1"/>
</dbReference>
<feature type="coiled-coil region" evidence="6">
    <location>
        <begin position="17"/>
        <end position="58"/>
    </location>
</feature>
<protein>
    <submittedName>
        <fullName evidence="8">Helicase</fullName>
    </submittedName>
</protein>
<keyword evidence="3 5" id="KW-0347">Helicase</keyword>
<sequence length="774" mass="89795">MELFFRTKGELPVSQEHTDWENENERLQAVISHVQKKKEALQGESDELKDDVIELRRTFWDDVTVNLDEPDDVIETQASLKQRAELLSERERSHGLLDQQKKTLNKLEESPYFGRIDFTEDGESETEPIYIGIASLMDENDEEFLVYDWRAPISSMYYDFAPGRAHYPTLDGDVEGEITLKRQYIVRGGKLDGMFDTGLTIGDELLQSLLGQQSSPQMKSIVASIQREQNQVIRNERSKMLIVRGAAGSGKTSAALQRVAYLLYKHREKLNAGNMLLFSPNPLFTRYVSNVLPELGEDNLQQSTLYHHFEKRLPNGWKLESPHAHIEYFLSEQVEGIRSQGLSVKTEPRFIEHLHNYVDTLSHSGLIFKDLYFRGEVWVTKKQLQDYFYQMASSMSISDRLEAVAEWLMKMLQITEREERPKAWVDEEMNLLDHETYNRVFEKVRENGDEEAFNEAVLEEGLLRKLVVRRKVKALKKQIQAFDVLDVEAMYVQFFRWEGHKVIAEEITYHFQKKEMHWEDAAPFFYFEDLLKGRPVYADIRHIFIDEAQDYTTIQIRYLQHLFPSSRLTLLGDANQAVHAHTSAGNAPLVEEPAEKEQETITLHRSYRSTQPIVEFTKQLVPNGEQIEAFERPGPKPEMKQLENETQHDRYVGELAKRLEERELGMVAIVTKTFAESEEIWEQLTRAGRDAQLIHEQTSEFKGALLVLPVYLAKGIEFDAVIASDASASNYHLERDRYLLYTACTRAMHELYLCANGELSPFIADNVRKQYVQE</sequence>
<evidence type="ECO:0000313" key="9">
    <source>
        <dbReference type="Proteomes" id="UP000319756"/>
    </source>
</evidence>
<feature type="domain" description="UvrD-like helicase ATP-binding" evidence="7">
    <location>
        <begin position="224"/>
        <end position="610"/>
    </location>
</feature>
<dbReference type="InterPro" id="IPR014016">
    <property type="entry name" value="UvrD-like_ATP-bd"/>
</dbReference>